<keyword evidence="10" id="KW-0175">Coiled coil</keyword>
<dbReference type="Pfam" id="PF12145">
    <property type="entry name" value="Med12-LCEWAV"/>
    <property type="match status" value="1"/>
</dbReference>
<dbReference type="GeneID" id="37272290"/>
<name>A0A316Z6R9_9BASI</name>
<feature type="coiled-coil region" evidence="10">
    <location>
        <begin position="453"/>
        <end position="487"/>
    </location>
</feature>
<dbReference type="STRING" id="58919.A0A316Z6R9"/>
<evidence type="ECO:0000256" key="8">
    <source>
        <dbReference type="ARBA" id="ARBA00023242"/>
    </source>
</evidence>
<evidence type="ECO:0000256" key="10">
    <source>
        <dbReference type="SAM" id="Coils"/>
    </source>
</evidence>
<organism evidence="13 14">
    <name type="scientific">Tilletiopsis washingtonensis</name>
    <dbReference type="NCBI Taxonomy" id="58919"/>
    <lineage>
        <taxon>Eukaryota</taxon>
        <taxon>Fungi</taxon>
        <taxon>Dikarya</taxon>
        <taxon>Basidiomycota</taxon>
        <taxon>Ustilaginomycotina</taxon>
        <taxon>Exobasidiomycetes</taxon>
        <taxon>Entylomatales</taxon>
        <taxon>Entylomatales incertae sedis</taxon>
        <taxon>Tilletiopsis</taxon>
    </lineage>
</organism>
<feature type="domain" description="Mediator complex subunit Med12" evidence="12">
    <location>
        <begin position="142"/>
        <end position="231"/>
    </location>
</feature>
<dbReference type="RefSeq" id="XP_025597756.1">
    <property type="nucleotide sequence ID" value="XM_025744746.1"/>
</dbReference>
<dbReference type="SMART" id="SM01281">
    <property type="entry name" value="Med12"/>
    <property type="match status" value="1"/>
</dbReference>
<evidence type="ECO:0000256" key="5">
    <source>
        <dbReference type="ARBA" id="ARBA00023015"/>
    </source>
</evidence>
<evidence type="ECO:0000256" key="3">
    <source>
        <dbReference type="ARBA" id="ARBA00019622"/>
    </source>
</evidence>
<dbReference type="Proteomes" id="UP000245946">
    <property type="component" value="Unassembled WGS sequence"/>
</dbReference>
<keyword evidence="7" id="KW-0804">Transcription</keyword>
<feature type="compositionally biased region" description="Basic and acidic residues" evidence="11">
    <location>
        <begin position="1678"/>
        <end position="1694"/>
    </location>
</feature>
<dbReference type="Pfam" id="PF09497">
    <property type="entry name" value="Med12"/>
    <property type="match status" value="1"/>
</dbReference>
<dbReference type="GO" id="GO:0016592">
    <property type="term" value="C:mediator complex"/>
    <property type="evidence" value="ECO:0007669"/>
    <property type="project" value="InterPro"/>
</dbReference>
<evidence type="ECO:0000256" key="1">
    <source>
        <dbReference type="ARBA" id="ARBA00004123"/>
    </source>
</evidence>
<feature type="compositionally biased region" description="Basic residues" evidence="11">
    <location>
        <begin position="1725"/>
        <end position="1738"/>
    </location>
</feature>
<evidence type="ECO:0000259" key="12">
    <source>
        <dbReference type="SMART" id="SM01281"/>
    </source>
</evidence>
<proteinExistence type="inferred from homology"/>
<dbReference type="InterPro" id="IPR021990">
    <property type="entry name" value="Mediator_Med12_LCEWAV"/>
</dbReference>
<gene>
    <name evidence="13" type="ORF">FA09DRAFT_346357</name>
</gene>
<evidence type="ECO:0000256" key="7">
    <source>
        <dbReference type="ARBA" id="ARBA00023163"/>
    </source>
</evidence>
<dbReference type="GO" id="GO:0003712">
    <property type="term" value="F:transcription coregulator activity"/>
    <property type="evidence" value="ECO:0007669"/>
    <property type="project" value="InterPro"/>
</dbReference>
<accession>A0A316Z6R9</accession>
<feature type="region of interest" description="Disordered" evidence="11">
    <location>
        <begin position="1580"/>
        <end position="1604"/>
    </location>
</feature>
<feature type="region of interest" description="Disordered" evidence="11">
    <location>
        <begin position="1508"/>
        <end position="1527"/>
    </location>
</feature>
<keyword evidence="4" id="KW-0678">Repressor</keyword>
<dbReference type="EMBL" id="KZ819295">
    <property type="protein sequence ID" value="PWN97477.1"/>
    <property type="molecule type" value="Genomic_DNA"/>
</dbReference>
<dbReference type="OrthoDB" id="20828at2759"/>
<sequence length="1738" mass="183928">MSRTAAAARPRDGGAAEAAAASSAAGSSAAAAGGAAGAVSALEVLSAPVEPPPWRPRLHAGSAAAGIPDYYPPQPNNDEENEGYIRHGITPRPAVGNETMTAHDMIYDRIRGAGVLELLGSLFGEVLLRREELQRERIAAPTHRPPPRVTLNEVKLAAYIKDLADPDVPLQRLARSVPHGYRGERMLDMLWSGSATPPAAIGATAAAAVAASRASAPREPVEVHRAVWFIRVVGATEITSSRSRQNSNYTGEWTNVFAGWMRKQLSELNVGTPGGNAPSSPTVGTGRAGLAARTVSGLGGPAAGSSTPRESLVLQTPDLERRWTAKWAYSLSLARALAAQSLLDLRVLARWAFELIGSASLPQLPFVVSLAQEHVHLCPSSYALAHALIEGAASRIVELERVRGGAVATRMAEQLGALLRYAFDAAPETFVAPALWAKHGAVLRRTLSAGAGAAESSARAAQREADLEHLEARNKQALLTEEAARTRTGSREGGDIELLDNFSASSDLEALCAAYFAQDSGGRSLSAKLDTLLIWATTAWRSGLHRPWLAAQLIQMLFDDDYETSHGSATSERPSKHSRSSGASFDLDFFLFRWLSSVDAAQSGAPQNGAVLHSHQDSLASVELTNVIITFGELIRHGCFSFAKYLQRLTARGMTATSSHSNGERSSDSNGATQPAHEDTLHSRLLRSLPVHRMSTPLSHQRRAAIYGMRPTESHEEAAERRAVRELHAAMSWLFAAPGALAQSPDIEPADATALIEQVPHLWSASRYVRVRVISSRILPAAKQLGEALSADRYVVLARFMSEARDFVSLADLVTSLLRSLFARDDAALAAALFSTITEHSAIWSSLRSMPALVDAINSVYSFALAAGRERVAEACRISRRSLAALGVAGIANSTQHSVKDEEPDAAPSASPAEVESVVQEALRLSAVDAATDAALVDRLRACGLSPPVLGRAVMQGALTALAAGTSGEASANVLHLVRLVQQLGRAAHVALGSALRDWTVAHVNDAATPPEAARGGLAAFLLHTVSLGWMDVGELLNGFVVPCVAETARASADSAADPTFPALLETCLLVARTLLLTREHGSSLPLSLQVLHHLGARRTELLESESVMLVYQLVAYLAVMPCGTPTAPAAVQAASGLCDDLLASPKFQTATCSRHRLLAGAIREVGKSAWGVDVPSAFERIFGTLDPNGLIRVAPLELDCAVVLDHLDPWRSLQAVVELTFIIERLQTVEASSQARAQAKLSSLAACVFEPFFLGEHAELGLELLRETKNVDFMARIVDIGMRELLERLTDVPSESERRAEALLGALAAVAICGERPALVCGSTDSTNRLVFHIADWLETLVQRSHASAPVGADLRGLALRLKVLHLLLRVSNLWTPANKAVAPRLIGSLLQLAIAHGAAEEDEALFAALLDACISVLDELPSDANTQALAALGAACPADSLLFDVRGHQLPARNTVRLARLLPLPALSAPGAAGSSLVLARSANAALSLGSWTAVADRPWELHDHVDPSSVPGAPNGAAASALPTGGARPAAAAAVQSELGYAATPLTNAGALPLGLFAAHKTRDRVPSSLYAISAPVRQDGNGNSVASTPRAAPLEEPRASAADEARLGWAAYESERTYGDGVGGEPAAARDARRAVDLLPFFVAADDDADAAASKAATLPPELRRADEILRQQELDKERIRAEADEARERQARKRKEPPKEEAAPGGDVLMSSTKSSPKTVKARPKAGAAARRK</sequence>
<keyword evidence="14" id="KW-1185">Reference proteome</keyword>
<comment type="similarity">
    <text evidence="2">Belongs to the Mediator complex subunit 12 family.</text>
</comment>
<feature type="region of interest" description="Disordered" evidence="11">
    <location>
        <begin position="65"/>
        <end position="96"/>
    </location>
</feature>
<feature type="region of interest" description="Disordered" evidence="11">
    <location>
        <begin position="656"/>
        <end position="679"/>
    </location>
</feature>
<dbReference type="PANTHER" id="PTHR46567:SF1">
    <property type="entry name" value="MEDIATOR OF RNA POLYMERASE II TRANSCRIPTION SUBUNIT 12"/>
    <property type="match status" value="1"/>
</dbReference>
<reference evidence="13 14" key="1">
    <citation type="journal article" date="2018" name="Mol. Biol. Evol.">
        <title>Broad Genomic Sampling Reveals a Smut Pathogenic Ancestry of the Fungal Clade Ustilaginomycotina.</title>
        <authorList>
            <person name="Kijpornyongpan T."/>
            <person name="Mondo S.J."/>
            <person name="Barry K."/>
            <person name="Sandor L."/>
            <person name="Lee J."/>
            <person name="Lipzen A."/>
            <person name="Pangilinan J."/>
            <person name="LaButti K."/>
            <person name="Hainaut M."/>
            <person name="Henrissat B."/>
            <person name="Grigoriev I.V."/>
            <person name="Spatafora J.W."/>
            <person name="Aime M.C."/>
        </authorList>
    </citation>
    <scope>NUCLEOTIDE SEQUENCE [LARGE SCALE GENOMIC DNA]</scope>
    <source>
        <strain evidence="13 14">MCA 4186</strain>
    </source>
</reference>
<evidence type="ECO:0000256" key="9">
    <source>
        <dbReference type="ARBA" id="ARBA00032010"/>
    </source>
</evidence>
<dbReference type="InterPro" id="IPR019035">
    <property type="entry name" value="Mediator_Med12"/>
</dbReference>
<keyword evidence="5" id="KW-0805">Transcription regulation</keyword>
<evidence type="ECO:0000256" key="2">
    <source>
        <dbReference type="ARBA" id="ARBA00010289"/>
    </source>
</evidence>
<evidence type="ECO:0000256" key="4">
    <source>
        <dbReference type="ARBA" id="ARBA00022491"/>
    </source>
</evidence>
<feature type="region of interest" description="Disordered" evidence="11">
    <location>
        <begin position="1678"/>
        <end position="1738"/>
    </location>
</feature>
<dbReference type="PANTHER" id="PTHR46567">
    <property type="entry name" value="MEDIATOR OF RNA POLYMERASE II TRANSCRIPTION SUBUNIT 12"/>
    <property type="match status" value="1"/>
</dbReference>
<dbReference type="GO" id="GO:0006357">
    <property type="term" value="P:regulation of transcription by RNA polymerase II"/>
    <property type="evidence" value="ECO:0007669"/>
    <property type="project" value="InterPro"/>
</dbReference>
<feature type="region of interest" description="Disordered" evidence="11">
    <location>
        <begin position="1"/>
        <end position="27"/>
    </location>
</feature>
<feature type="compositionally biased region" description="Low complexity" evidence="11">
    <location>
        <begin position="15"/>
        <end position="27"/>
    </location>
</feature>
<comment type="subcellular location">
    <subcellularLocation>
        <location evidence="1">Nucleus</location>
    </subcellularLocation>
</comment>
<keyword evidence="6" id="KW-0010">Activator</keyword>
<keyword evidence="8" id="KW-0539">Nucleus</keyword>
<protein>
    <recommendedName>
        <fullName evidence="3">Mediator of RNA polymerase II transcription subunit 12</fullName>
    </recommendedName>
    <alternativeName>
        <fullName evidence="9">Mediator complex subunit 12</fullName>
    </alternativeName>
</protein>
<evidence type="ECO:0000313" key="14">
    <source>
        <dbReference type="Proteomes" id="UP000245946"/>
    </source>
</evidence>
<evidence type="ECO:0000313" key="13">
    <source>
        <dbReference type="EMBL" id="PWN97477.1"/>
    </source>
</evidence>
<evidence type="ECO:0000256" key="11">
    <source>
        <dbReference type="SAM" id="MobiDB-lite"/>
    </source>
</evidence>
<evidence type="ECO:0000256" key="6">
    <source>
        <dbReference type="ARBA" id="ARBA00023159"/>
    </source>
</evidence>